<geneLocation type="plasmid" evidence="2">
    <name>p11unnamed</name>
</geneLocation>
<sequence>MVCRARPPPCAAPPRTPRSPPTCGHRTSCAFSWLERLGHSPLPSGERVARRAGEGVARDGASGKSATPSP</sequence>
<gene>
    <name evidence="2" type="ORF">C1S70_18695</name>
</gene>
<dbReference type="Proteomes" id="UP000236268">
    <property type="component" value="Unassembled WGS sequence"/>
</dbReference>
<accession>A0A2K1FXU5</accession>
<evidence type="ECO:0000313" key="3">
    <source>
        <dbReference type="Proteomes" id="UP000236268"/>
    </source>
</evidence>
<evidence type="ECO:0000256" key="1">
    <source>
        <dbReference type="SAM" id="MobiDB-lite"/>
    </source>
</evidence>
<feature type="compositionally biased region" description="Pro residues" evidence="1">
    <location>
        <begin position="1"/>
        <end position="20"/>
    </location>
</feature>
<protein>
    <submittedName>
        <fullName evidence="2">Uncharacterized protein</fullName>
    </submittedName>
</protein>
<feature type="region of interest" description="Disordered" evidence="1">
    <location>
        <begin position="1"/>
        <end position="24"/>
    </location>
</feature>
<organism evidence="2 3">
    <name type="scientific">Azospirillum argentinense</name>
    <dbReference type="NCBI Taxonomy" id="2970906"/>
    <lineage>
        <taxon>Bacteria</taxon>
        <taxon>Pseudomonadati</taxon>
        <taxon>Pseudomonadota</taxon>
        <taxon>Alphaproteobacteria</taxon>
        <taxon>Rhodospirillales</taxon>
        <taxon>Azospirillaceae</taxon>
        <taxon>Azospirillum</taxon>
    </lineage>
</organism>
<dbReference type="EMBL" id="POWG01000020">
    <property type="protein sequence ID" value="PNQ97370.1"/>
    <property type="molecule type" value="Genomic_DNA"/>
</dbReference>
<reference evidence="2 3" key="1">
    <citation type="submission" date="2018-01" db="EMBL/GenBank/DDBJ databases">
        <title>Whole genome sequence of Azospirillum brasilense REC3 isolated from strawberry roots.</title>
        <authorList>
            <person name="Fontana C.A."/>
            <person name="Salazar S.M."/>
            <person name="Bassi D."/>
            <person name="Puglisi E."/>
            <person name="Lovaisa N.C."/>
            <person name="Toffoli L.M."/>
            <person name="Pedraza R."/>
            <person name="Cocconcelli P.S."/>
        </authorList>
    </citation>
    <scope>NUCLEOTIDE SEQUENCE [LARGE SCALE GENOMIC DNA]</scope>
    <source>
        <strain evidence="2 3">REC3</strain>
        <plasmid evidence="2">p11unnamed</plasmid>
    </source>
</reference>
<feature type="region of interest" description="Disordered" evidence="1">
    <location>
        <begin position="40"/>
        <end position="70"/>
    </location>
</feature>
<dbReference type="AlphaFoldDB" id="A0A2K1FXU5"/>
<feature type="compositionally biased region" description="Basic and acidic residues" evidence="1">
    <location>
        <begin position="47"/>
        <end position="57"/>
    </location>
</feature>
<comment type="caution">
    <text evidence="2">The sequence shown here is derived from an EMBL/GenBank/DDBJ whole genome shotgun (WGS) entry which is preliminary data.</text>
</comment>
<evidence type="ECO:0000313" key="2">
    <source>
        <dbReference type="EMBL" id="PNQ97370.1"/>
    </source>
</evidence>
<proteinExistence type="predicted"/>
<keyword evidence="2" id="KW-0614">Plasmid</keyword>
<name>A0A2K1FXU5_9PROT</name>